<dbReference type="AlphaFoldDB" id="A0AAV4VK40"/>
<keyword evidence="2" id="KW-1185">Reference proteome</keyword>
<dbReference type="Proteomes" id="UP001054945">
    <property type="component" value="Unassembled WGS sequence"/>
</dbReference>
<organism evidence="1 2">
    <name type="scientific">Caerostris extrusa</name>
    <name type="common">Bark spider</name>
    <name type="synonym">Caerostris bankana</name>
    <dbReference type="NCBI Taxonomy" id="172846"/>
    <lineage>
        <taxon>Eukaryota</taxon>
        <taxon>Metazoa</taxon>
        <taxon>Ecdysozoa</taxon>
        <taxon>Arthropoda</taxon>
        <taxon>Chelicerata</taxon>
        <taxon>Arachnida</taxon>
        <taxon>Araneae</taxon>
        <taxon>Araneomorphae</taxon>
        <taxon>Entelegynae</taxon>
        <taxon>Araneoidea</taxon>
        <taxon>Araneidae</taxon>
        <taxon>Caerostris</taxon>
    </lineage>
</organism>
<name>A0AAV4VK40_CAEEX</name>
<gene>
    <name evidence="1" type="ORF">CEXT_218821</name>
</gene>
<proteinExistence type="predicted"/>
<evidence type="ECO:0000313" key="2">
    <source>
        <dbReference type="Proteomes" id="UP001054945"/>
    </source>
</evidence>
<reference evidence="1 2" key="1">
    <citation type="submission" date="2021-06" db="EMBL/GenBank/DDBJ databases">
        <title>Caerostris extrusa draft genome.</title>
        <authorList>
            <person name="Kono N."/>
            <person name="Arakawa K."/>
        </authorList>
    </citation>
    <scope>NUCLEOTIDE SEQUENCE [LARGE SCALE GENOMIC DNA]</scope>
</reference>
<comment type="caution">
    <text evidence="1">The sequence shown here is derived from an EMBL/GenBank/DDBJ whole genome shotgun (WGS) entry which is preliminary data.</text>
</comment>
<sequence>MLFRLRECVCKANFSPISQKRARLHAKVEVFVRVGVTAWSNLFGKTWNGCSNQKETFDFDAWRESVFKREEKKKEPYSGKEMLPK</sequence>
<dbReference type="EMBL" id="BPLR01014723">
    <property type="protein sequence ID" value="GIY70806.1"/>
    <property type="molecule type" value="Genomic_DNA"/>
</dbReference>
<protein>
    <submittedName>
        <fullName evidence="1">Uncharacterized protein</fullName>
    </submittedName>
</protein>
<evidence type="ECO:0000313" key="1">
    <source>
        <dbReference type="EMBL" id="GIY70806.1"/>
    </source>
</evidence>
<accession>A0AAV4VK40</accession>